<dbReference type="GO" id="GO:0090374">
    <property type="term" value="P:oligopeptide export from mitochondrion"/>
    <property type="evidence" value="ECO:0007669"/>
    <property type="project" value="TreeGrafter"/>
</dbReference>
<dbReference type="InterPro" id="IPR003439">
    <property type="entry name" value="ABC_transporter-like_ATP-bd"/>
</dbReference>
<feature type="transmembrane region" description="Helical" evidence="7">
    <location>
        <begin position="378"/>
        <end position="399"/>
    </location>
</feature>
<evidence type="ECO:0000256" key="1">
    <source>
        <dbReference type="ARBA" id="ARBA00004141"/>
    </source>
</evidence>
<evidence type="ECO:0000256" key="6">
    <source>
        <dbReference type="ARBA" id="ARBA00023136"/>
    </source>
</evidence>
<evidence type="ECO:0000256" key="7">
    <source>
        <dbReference type="SAM" id="Phobius"/>
    </source>
</evidence>
<dbReference type="PROSITE" id="PS00211">
    <property type="entry name" value="ABC_TRANSPORTER_1"/>
    <property type="match status" value="1"/>
</dbReference>
<dbReference type="InterPro" id="IPR027417">
    <property type="entry name" value="P-loop_NTPase"/>
</dbReference>
<evidence type="ECO:0000256" key="2">
    <source>
        <dbReference type="ARBA" id="ARBA00022692"/>
    </source>
</evidence>
<feature type="transmembrane region" description="Helical" evidence="7">
    <location>
        <begin position="284"/>
        <end position="310"/>
    </location>
</feature>
<keyword evidence="6 7" id="KW-0472">Membrane</keyword>
<dbReference type="Pfam" id="PF00005">
    <property type="entry name" value="ABC_tran"/>
    <property type="match status" value="1"/>
</dbReference>
<evidence type="ECO:0000256" key="4">
    <source>
        <dbReference type="ARBA" id="ARBA00022840"/>
    </source>
</evidence>
<keyword evidence="3" id="KW-0547">Nucleotide-binding</keyword>
<dbReference type="InterPro" id="IPR039421">
    <property type="entry name" value="Type_1_exporter"/>
</dbReference>
<organism evidence="10">
    <name type="scientific">Spongospora subterranea</name>
    <dbReference type="NCBI Taxonomy" id="70186"/>
    <lineage>
        <taxon>Eukaryota</taxon>
        <taxon>Sar</taxon>
        <taxon>Rhizaria</taxon>
        <taxon>Endomyxa</taxon>
        <taxon>Phytomyxea</taxon>
        <taxon>Plasmodiophorida</taxon>
        <taxon>Plasmodiophoridae</taxon>
        <taxon>Spongospora</taxon>
    </lineage>
</organism>
<dbReference type="Gene3D" id="1.20.1560.10">
    <property type="entry name" value="ABC transporter type 1, transmembrane domain"/>
    <property type="match status" value="1"/>
</dbReference>
<name>A0A0H5RMH4_9EUKA</name>
<dbReference type="GO" id="GO:0005743">
    <property type="term" value="C:mitochondrial inner membrane"/>
    <property type="evidence" value="ECO:0007669"/>
    <property type="project" value="TreeGrafter"/>
</dbReference>
<feature type="domain" description="ABC transmembrane type-1" evidence="9">
    <location>
        <begin position="140"/>
        <end position="435"/>
    </location>
</feature>
<dbReference type="PANTHER" id="PTHR43394">
    <property type="entry name" value="ATP-DEPENDENT PERMEASE MDL1, MITOCHONDRIAL"/>
    <property type="match status" value="1"/>
</dbReference>
<dbReference type="InterPro" id="IPR011527">
    <property type="entry name" value="ABC1_TM_dom"/>
</dbReference>
<dbReference type="CDD" id="cd18573">
    <property type="entry name" value="ABC_6TM_ABCB10_like"/>
    <property type="match status" value="1"/>
</dbReference>
<evidence type="ECO:0000256" key="3">
    <source>
        <dbReference type="ARBA" id="ARBA00022741"/>
    </source>
</evidence>
<feature type="transmembrane region" description="Helical" evidence="7">
    <location>
        <begin position="411"/>
        <end position="431"/>
    </location>
</feature>
<feature type="domain" description="ABC transporter" evidence="8">
    <location>
        <begin position="467"/>
        <end position="703"/>
    </location>
</feature>
<dbReference type="InterPro" id="IPR036640">
    <property type="entry name" value="ABC1_TM_sf"/>
</dbReference>
<dbReference type="GO" id="GO:0015421">
    <property type="term" value="F:ABC-type oligopeptide transporter activity"/>
    <property type="evidence" value="ECO:0007669"/>
    <property type="project" value="TreeGrafter"/>
</dbReference>
<dbReference type="Gene3D" id="3.40.50.300">
    <property type="entry name" value="P-loop containing nucleotide triphosphate hydrolases"/>
    <property type="match status" value="1"/>
</dbReference>
<keyword evidence="2 7" id="KW-0812">Transmembrane</keyword>
<dbReference type="PROSITE" id="PS50929">
    <property type="entry name" value="ABC_TM1F"/>
    <property type="match status" value="1"/>
</dbReference>
<evidence type="ECO:0000259" key="8">
    <source>
        <dbReference type="PROSITE" id="PS50893"/>
    </source>
</evidence>
<dbReference type="SUPFAM" id="SSF52540">
    <property type="entry name" value="P-loop containing nucleoside triphosphate hydrolases"/>
    <property type="match status" value="1"/>
</dbReference>
<dbReference type="GO" id="GO:0005524">
    <property type="term" value="F:ATP binding"/>
    <property type="evidence" value="ECO:0007669"/>
    <property type="project" value="UniProtKB-KW"/>
</dbReference>
<keyword evidence="5 7" id="KW-1133">Transmembrane helix</keyword>
<dbReference type="SUPFAM" id="SSF90123">
    <property type="entry name" value="ABC transporter transmembrane region"/>
    <property type="match status" value="1"/>
</dbReference>
<dbReference type="PANTHER" id="PTHR43394:SF1">
    <property type="entry name" value="ATP-BINDING CASSETTE SUB-FAMILY B MEMBER 10, MITOCHONDRIAL"/>
    <property type="match status" value="1"/>
</dbReference>
<comment type="subcellular location">
    <subcellularLocation>
        <location evidence="1">Membrane</location>
        <topology evidence="1">Multi-pass membrane protein</topology>
    </subcellularLocation>
</comment>
<dbReference type="Pfam" id="PF00664">
    <property type="entry name" value="ABC_membrane"/>
    <property type="match status" value="1"/>
</dbReference>
<proteinExistence type="predicted"/>
<dbReference type="InterPro" id="IPR003593">
    <property type="entry name" value="AAA+_ATPase"/>
</dbReference>
<dbReference type="FunFam" id="3.40.50.300:FF:000218">
    <property type="entry name" value="Multidrug ABC transporter ATP-binding protein"/>
    <property type="match status" value="1"/>
</dbReference>
<dbReference type="GO" id="GO:0016887">
    <property type="term" value="F:ATP hydrolysis activity"/>
    <property type="evidence" value="ECO:0007669"/>
    <property type="project" value="InterPro"/>
</dbReference>
<reference evidence="10" key="1">
    <citation type="submission" date="2015-04" db="EMBL/GenBank/DDBJ databases">
        <title>The genome sequence of the plant pathogenic Rhizarian Plasmodiophora brassicae reveals insights in its biotrophic life cycle and the origin of chitin synthesis.</title>
        <authorList>
            <person name="Schwelm A."/>
            <person name="Fogelqvist J."/>
            <person name="Knaust A."/>
            <person name="Julke S."/>
            <person name="Lilja T."/>
            <person name="Dhandapani V."/>
            <person name="Bonilla-Rosso G."/>
            <person name="Karlsson M."/>
            <person name="Shevchenko A."/>
            <person name="Choi S.R."/>
            <person name="Kim H.G."/>
            <person name="Park J.Y."/>
            <person name="Lim Y.P."/>
            <person name="Ludwig-Muller J."/>
            <person name="Dixelius C."/>
        </authorList>
    </citation>
    <scope>NUCLEOTIDE SEQUENCE</scope>
    <source>
        <tissue evidence="10">Potato root galls</tissue>
    </source>
</reference>
<keyword evidence="4" id="KW-0067">ATP-binding</keyword>
<protein>
    <submittedName>
        <fullName evidence="10">Uncharacterized protein</fullName>
    </submittedName>
</protein>
<dbReference type="InterPro" id="IPR017871">
    <property type="entry name" value="ABC_transporter-like_CS"/>
</dbReference>
<dbReference type="SMART" id="SM00382">
    <property type="entry name" value="AAA"/>
    <property type="match status" value="1"/>
</dbReference>
<evidence type="ECO:0000256" key="5">
    <source>
        <dbReference type="ARBA" id="ARBA00022989"/>
    </source>
</evidence>
<evidence type="ECO:0000259" key="9">
    <source>
        <dbReference type="PROSITE" id="PS50929"/>
    </source>
</evidence>
<evidence type="ECO:0000313" key="10">
    <source>
        <dbReference type="EMBL" id="CRZ09919.1"/>
    </source>
</evidence>
<sequence length="710" mass="76861">MMAIYGRSTSAALSAVRRCNTSSLRLSCRIPRYAITSRPLCAAVNHATSPISLDHVRHCSRVMNVLCRIPCYSISHRSVSIARNHAKRCLAAAADADRMLNLPSSGTVRELEDHAVQGYPASRIGWSTLALARPEMNLIVGGTMAMLVGTVTQLAIPVGFSQMVDGASTSSTHSLPAYLPAIPDVLSSISLPSALATLFLIASVANAARIQCFALASARLVLRVRQQLFDKFLAQPVPFFDRNRPGDLVTRLSNDVLVMGNAISGETLANGGRYSLQLVSTSAIMFYISPVLSSVLLGVGPAIAASGFFYGRYVKRISKAVQARLGEASSTAEEKFNAVRTVKAFVMEDYESHVFNQSLQDVYRCNVRAANASSVFNLFTSFIGNASLLSVLSYGTYLIQIGQLTPGQLTAFGLYTLYFGMSIVGLSKFYGEFMKGVGSSQRVLPFLQSASSTESTRVVPNKCFGGVEFRNVSFSYPTRPNTKILNEVSVTIEPNSIVALVGQSGSGKSTFASLLLKFYDVNAGQILLDGISIAEIDTEWLRKHIGIVSQDPDVFHGTIADNIRYGMLSASNEHVVECARAANIDFFIQSLPMKYDTIIGQNGVDLSGGQKQRLAIARAILKNPGILILDEATSALDAQNEKLINNALAKLMSKRTTILIAHRQSTFCQADKIVLLRDGHVFSVGSHTELKADPSEIGDYYRNLIQLSQS</sequence>
<dbReference type="AlphaFoldDB" id="A0A0H5RMH4"/>
<dbReference type="PROSITE" id="PS50893">
    <property type="entry name" value="ABC_TRANSPORTER_2"/>
    <property type="match status" value="1"/>
</dbReference>
<dbReference type="EMBL" id="HACM01009477">
    <property type="protein sequence ID" value="CRZ09919.1"/>
    <property type="molecule type" value="Transcribed_RNA"/>
</dbReference>
<accession>A0A0H5RMH4</accession>